<dbReference type="EC" id="2.7.7.65" evidence="3"/>
<dbReference type="AlphaFoldDB" id="A0A9X1XGI9"/>
<dbReference type="Proteomes" id="UP001139559">
    <property type="component" value="Unassembled WGS sequence"/>
</dbReference>
<reference evidence="3" key="1">
    <citation type="submission" date="2021-11" db="EMBL/GenBank/DDBJ databases">
        <title>Vibrio ZSDE26 sp. nov. and Vibrio ZSDZ34 sp. nov., isolated from coastal seawater in Qingdao.</title>
        <authorList>
            <person name="Zhang P."/>
        </authorList>
    </citation>
    <scope>NUCLEOTIDE SEQUENCE</scope>
    <source>
        <strain evidence="3">ZSDE26</strain>
    </source>
</reference>
<dbReference type="SUPFAM" id="SSF55073">
    <property type="entry name" value="Nucleotide cyclase"/>
    <property type="match status" value="1"/>
</dbReference>
<keyword evidence="1" id="KW-1133">Transmembrane helix</keyword>
<dbReference type="InterPro" id="IPR000160">
    <property type="entry name" value="GGDEF_dom"/>
</dbReference>
<feature type="transmembrane region" description="Helical" evidence="1">
    <location>
        <begin position="151"/>
        <end position="173"/>
    </location>
</feature>
<dbReference type="InterPro" id="IPR029787">
    <property type="entry name" value="Nucleotide_cyclase"/>
</dbReference>
<dbReference type="Pfam" id="PF00990">
    <property type="entry name" value="GGDEF"/>
    <property type="match status" value="1"/>
</dbReference>
<dbReference type="Gene3D" id="3.30.70.270">
    <property type="match status" value="1"/>
</dbReference>
<accession>A0A9X1XGI9</accession>
<protein>
    <submittedName>
        <fullName evidence="3">Diguanylate cyclase</fullName>
        <ecNumber evidence="3">2.7.7.65</ecNumber>
    </submittedName>
</protein>
<name>A0A9X1XGI9_9VIBR</name>
<gene>
    <name evidence="3" type="ORF">KP803_00955</name>
</gene>
<dbReference type="RefSeq" id="WP_248006956.1">
    <property type="nucleotide sequence ID" value="NZ_JAJHVV010000001.1"/>
</dbReference>
<sequence length="362" mass="40759">MPSRTHNFIAEKLVEVVEDKHRRQRMMVNTLTVLGLFFLVSFSLFNYKNQNNTLGNILLFFSFASVVNIYVLSRWRYAGLIGLTAIIYSLSIILVVSGGYQNTGMLWVYPLAVIAIFINHFRTGVVLSSIFITILSVLLTNDWLIASYSDVVKVRVIITLFALSGMCHILIYFQSKADDYILRMHEEDIHNLAYFDGLTQLANRSTFRSILDHTKQSSSSRSALIYIDLDNFKQVNDDYGHDSGDDVLSEFSYHLKEIAQQHIGNELGQYDVARLGGDEFAIFIEHSPHGDERAINLANDIIALFNNNVLESLSDITHSMSASIGIAFTSDGSTNLHDSLKLADQAMYEVKHANKGQVRIVA</sequence>
<feature type="transmembrane region" description="Helical" evidence="1">
    <location>
        <begin position="79"/>
        <end position="100"/>
    </location>
</feature>
<evidence type="ECO:0000259" key="2">
    <source>
        <dbReference type="PROSITE" id="PS50887"/>
    </source>
</evidence>
<dbReference type="CDD" id="cd01949">
    <property type="entry name" value="GGDEF"/>
    <property type="match status" value="1"/>
</dbReference>
<dbReference type="InterPro" id="IPR052163">
    <property type="entry name" value="DGC-Regulatory_Protein"/>
</dbReference>
<keyword evidence="1" id="KW-0472">Membrane</keyword>
<dbReference type="PROSITE" id="PS50887">
    <property type="entry name" value="GGDEF"/>
    <property type="match status" value="1"/>
</dbReference>
<dbReference type="PANTHER" id="PTHR46663:SF3">
    <property type="entry name" value="SLL0267 PROTEIN"/>
    <property type="match status" value="1"/>
</dbReference>
<keyword evidence="3" id="KW-0548">Nucleotidyltransferase</keyword>
<evidence type="ECO:0000313" key="3">
    <source>
        <dbReference type="EMBL" id="MCK6261836.1"/>
    </source>
</evidence>
<feature type="transmembrane region" description="Helical" evidence="1">
    <location>
        <begin position="28"/>
        <end position="47"/>
    </location>
</feature>
<dbReference type="PANTHER" id="PTHR46663">
    <property type="entry name" value="DIGUANYLATE CYCLASE DGCT-RELATED"/>
    <property type="match status" value="1"/>
</dbReference>
<feature type="domain" description="GGDEF" evidence="2">
    <location>
        <begin position="220"/>
        <end position="362"/>
    </location>
</feature>
<comment type="caution">
    <text evidence="3">The sequence shown here is derived from an EMBL/GenBank/DDBJ whole genome shotgun (WGS) entry which is preliminary data.</text>
</comment>
<organism evidence="3 4">
    <name type="scientific">Vibrio amylolyticus</name>
    <dbReference type="NCBI Taxonomy" id="2847292"/>
    <lineage>
        <taxon>Bacteria</taxon>
        <taxon>Pseudomonadati</taxon>
        <taxon>Pseudomonadota</taxon>
        <taxon>Gammaproteobacteria</taxon>
        <taxon>Vibrionales</taxon>
        <taxon>Vibrionaceae</taxon>
        <taxon>Vibrio</taxon>
    </lineage>
</organism>
<dbReference type="NCBIfam" id="TIGR00254">
    <property type="entry name" value="GGDEF"/>
    <property type="match status" value="1"/>
</dbReference>
<keyword evidence="3" id="KW-0808">Transferase</keyword>
<dbReference type="GO" id="GO:0052621">
    <property type="term" value="F:diguanylate cyclase activity"/>
    <property type="evidence" value="ECO:0007669"/>
    <property type="project" value="UniProtKB-EC"/>
</dbReference>
<dbReference type="EMBL" id="JAJHVV010000001">
    <property type="protein sequence ID" value="MCK6261836.1"/>
    <property type="molecule type" value="Genomic_DNA"/>
</dbReference>
<proteinExistence type="predicted"/>
<evidence type="ECO:0000256" key="1">
    <source>
        <dbReference type="SAM" id="Phobius"/>
    </source>
</evidence>
<dbReference type="InterPro" id="IPR043128">
    <property type="entry name" value="Rev_trsase/Diguanyl_cyclase"/>
</dbReference>
<feature type="transmembrane region" description="Helical" evidence="1">
    <location>
        <begin position="106"/>
        <end position="139"/>
    </location>
</feature>
<keyword evidence="4" id="KW-1185">Reference proteome</keyword>
<keyword evidence="1" id="KW-0812">Transmembrane</keyword>
<feature type="transmembrane region" description="Helical" evidence="1">
    <location>
        <begin position="53"/>
        <end position="72"/>
    </location>
</feature>
<evidence type="ECO:0000313" key="4">
    <source>
        <dbReference type="Proteomes" id="UP001139559"/>
    </source>
</evidence>
<dbReference type="SMART" id="SM00267">
    <property type="entry name" value="GGDEF"/>
    <property type="match status" value="1"/>
</dbReference>